<dbReference type="PANTHER" id="PTHR43327:SF10">
    <property type="entry name" value="STOMATIN-LIKE PROTEIN 2, MITOCHONDRIAL"/>
    <property type="match status" value="1"/>
</dbReference>
<dbReference type="Proteomes" id="UP000041254">
    <property type="component" value="Unassembled WGS sequence"/>
</dbReference>
<evidence type="ECO:0000313" key="2">
    <source>
        <dbReference type="EMBL" id="CEL94429.1"/>
    </source>
</evidence>
<dbReference type="Gene3D" id="3.30.479.30">
    <property type="entry name" value="Band 7 domain"/>
    <property type="match status" value="1"/>
</dbReference>
<evidence type="ECO:0000313" key="3">
    <source>
        <dbReference type="Proteomes" id="UP000041254"/>
    </source>
</evidence>
<dbReference type="SUPFAM" id="SSF117892">
    <property type="entry name" value="Band 7/SPFH domain"/>
    <property type="match status" value="1"/>
</dbReference>
<sequence length="281" mass="31265">MGFCHSVPNDKLYIIETCGKFTNVAQPGFLCLPLPCVMYKAGEVSSRVQQLDVAVNTKTKDNVFVDITVSVQFMVQLDKVFEAHYRLQDAGRQINSYVFDVVRATVPRQNLDEVFESKEEIATAVKEELRKSMDEFGWTIIKTLVTDVSPDRRVRDAMNEINASKRQRVATQEKAEADKVLIVKKAEAEAESKYLQGEGIARQRKAIVDGLRESVHDFSKNISGMGAKDVLDLVLITQYFDTLKDLGAQSGHQTIFIPHNPGSLGALAEEIRGGVVGKAKK</sequence>
<dbReference type="InterPro" id="IPR001107">
    <property type="entry name" value="Band_7"/>
</dbReference>
<reference evidence="2 3" key="1">
    <citation type="submission" date="2014-11" db="EMBL/GenBank/DDBJ databases">
        <authorList>
            <person name="Zhu J."/>
            <person name="Qi W."/>
            <person name="Song R."/>
        </authorList>
    </citation>
    <scope>NUCLEOTIDE SEQUENCE [LARGE SCALE GENOMIC DNA]</scope>
</reference>
<dbReference type="CDD" id="cd03407">
    <property type="entry name" value="SPFH_like_u4"/>
    <property type="match status" value="1"/>
</dbReference>
<dbReference type="SMART" id="SM00244">
    <property type="entry name" value="PHB"/>
    <property type="match status" value="1"/>
</dbReference>
<dbReference type="OrthoDB" id="434619at2759"/>
<accession>A0A0G4EEK7</accession>
<organism evidence="2 3">
    <name type="scientific">Vitrella brassicaformis (strain CCMP3155)</name>
    <dbReference type="NCBI Taxonomy" id="1169540"/>
    <lineage>
        <taxon>Eukaryota</taxon>
        <taxon>Sar</taxon>
        <taxon>Alveolata</taxon>
        <taxon>Colpodellida</taxon>
        <taxon>Vitrellaceae</taxon>
        <taxon>Vitrella</taxon>
    </lineage>
</organism>
<dbReference type="OMA" id="AFYRFSN"/>
<dbReference type="AlphaFoldDB" id="A0A0G4EEK7"/>
<evidence type="ECO:0000259" key="1">
    <source>
        <dbReference type="SMART" id="SM00244"/>
    </source>
</evidence>
<dbReference type="InParanoid" id="A0A0G4EEK7"/>
<name>A0A0G4EEK7_VITBC</name>
<dbReference type="STRING" id="1169540.A0A0G4EEK7"/>
<dbReference type="EMBL" id="CDMY01000219">
    <property type="protein sequence ID" value="CEL94429.1"/>
    <property type="molecule type" value="Genomic_DNA"/>
</dbReference>
<dbReference type="InterPro" id="IPR050710">
    <property type="entry name" value="Band7/mec-2_domain"/>
</dbReference>
<dbReference type="Pfam" id="PF01145">
    <property type="entry name" value="Band_7"/>
    <property type="match status" value="1"/>
</dbReference>
<dbReference type="PhylomeDB" id="A0A0G4EEK7"/>
<keyword evidence="3" id="KW-1185">Reference proteome</keyword>
<feature type="domain" description="Band 7" evidence="1">
    <location>
        <begin position="2"/>
        <end position="162"/>
    </location>
</feature>
<gene>
    <name evidence="2" type="ORF">Vbra_2044</name>
</gene>
<dbReference type="PANTHER" id="PTHR43327">
    <property type="entry name" value="STOMATIN-LIKE PROTEIN 2, MITOCHONDRIAL"/>
    <property type="match status" value="1"/>
</dbReference>
<dbReference type="InterPro" id="IPR036013">
    <property type="entry name" value="Band_7/SPFH_dom_sf"/>
</dbReference>
<proteinExistence type="predicted"/>
<dbReference type="VEuPathDB" id="CryptoDB:Vbra_2044"/>
<protein>
    <recommendedName>
        <fullName evidence="1">Band 7 domain-containing protein</fullName>
    </recommendedName>
</protein>